<feature type="chain" id="PRO_5015656757" description="Chitin-binding type-2 domain-containing protein" evidence="1">
    <location>
        <begin position="18"/>
        <end position="141"/>
    </location>
</feature>
<comment type="caution">
    <text evidence="2">The sequence shown here is derived from an EMBL/GenBank/DDBJ whole genome shotgun (WGS) entry which is preliminary data.</text>
</comment>
<dbReference type="OrthoDB" id="3692311at2759"/>
<keyword evidence="1" id="KW-0732">Signal</keyword>
<evidence type="ECO:0000256" key="1">
    <source>
        <dbReference type="SAM" id="SignalP"/>
    </source>
</evidence>
<sequence>MHSVIFALFAIAGLTTARPTVQKHAECPGSGHYYVCSTNGFRGYCSSDPCGKSWCPDFKDRTCEPISITPRCNTPTPSITTPRCNTPTPSITTPGCDTSTRVPKNDYCSSGTGYFQSCSNGFRGCCKKDACAQKTPVCPSN</sequence>
<name>A0A2T4GRW5_FUSCU</name>
<dbReference type="AlphaFoldDB" id="A0A2T4GRW5"/>
<feature type="signal peptide" evidence="1">
    <location>
        <begin position="1"/>
        <end position="17"/>
    </location>
</feature>
<gene>
    <name evidence="2" type="ORF">FCULG_00011860</name>
</gene>
<accession>A0A2T4GRW5</accession>
<dbReference type="EMBL" id="PVEM01000007">
    <property type="protein sequence ID" value="PTD06296.1"/>
    <property type="molecule type" value="Genomic_DNA"/>
</dbReference>
<evidence type="ECO:0000313" key="3">
    <source>
        <dbReference type="Proteomes" id="UP000241587"/>
    </source>
</evidence>
<protein>
    <recommendedName>
        <fullName evidence="4">Chitin-binding type-2 domain-containing protein</fullName>
    </recommendedName>
</protein>
<proteinExistence type="predicted"/>
<keyword evidence="3" id="KW-1185">Reference proteome</keyword>
<reference evidence="2 3" key="1">
    <citation type="submission" date="2018-02" db="EMBL/GenBank/DDBJ databases">
        <title>Fusarium culmorum secondary metabolites in fungal-bacterial-plant interactions.</title>
        <authorList>
            <person name="Schmidt R."/>
        </authorList>
    </citation>
    <scope>NUCLEOTIDE SEQUENCE [LARGE SCALE GENOMIC DNA]</scope>
    <source>
        <strain evidence="2 3">PV</strain>
    </source>
</reference>
<dbReference type="Proteomes" id="UP000241587">
    <property type="component" value="Unassembled WGS sequence"/>
</dbReference>
<evidence type="ECO:0008006" key="4">
    <source>
        <dbReference type="Google" id="ProtNLM"/>
    </source>
</evidence>
<organism evidence="2 3">
    <name type="scientific">Fusarium culmorum</name>
    <dbReference type="NCBI Taxonomy" id="5516"/>
    <lineage>
        <taxon>Eukaryota</taxon>
        <taxon>Fungi</taxon>
        <taxon>Dikarya</taxon>
        <taxon>Ascomycota</taxon>
        <taxon>Pezizomycotina</taxon>
        <taxon>Sordariomycetes</taxon>
        <taxon>Hypocreomycetidae</taxon>
        <taxon>Hypocreales</taxon>
        <taxon>Nectriaceae</taxon>
        <taxon>Fusarium</taxon>
    </lineage>
</organism>
<evidence type="ECO:0000313" key="2">
    <source>
        <dbReference type="EMBL" id="PTD06296.1"/>
    </source>
</evidence>